<organism evidence="10 11">
    <name type="scientific">Hibiscus syriacus</name>
    <name type="common">Rose of Sharon</name>
    <dbReference type="NCBI Taxonomy" id="106335"/>
    <lineage>
        <taxon>Eukaryota</taxon>
        <taxon>Viridiplantae</taxon>
        <taxon>Streptophyta</taxon>
        <taxon>Embryophyta</taxon>
        <taxon>Tracheophyta</taxon>
        <taxon>Spermatophyta</taxon>
        <taxon>Magnoliopsida</taxon>
        <taxon>eudicotyledons</taxon>
        <taxon>Gunneridae</taxon>
        <taxon>Pentapetalae</taxon>
        <taxon>rosids</taxon>
        <taxon>malvids</taxon>
        <taxon>Malvales</taxon>
        <taxon>Malvaceae</taxon>
        <taxon>Malvoideae</taxon>
        <taxon>Hibiscus</taxon>
    </lineage>
</organism>
<proteinExistence type="inferred from homology"/>
<name>A0A6A2XIH3_HIBSY</name>
<dbReference type="AlphaFoldDB" id="A0A6A2XIH3"/>
<dbReference type="Proteomes" id="UP000436088">
    <property type="component" value="Unassembled WGS sequence"/>
</dbReference>
<dbReference type="GO" id="GO:0009734">
    <property type="term" value="P:auxin-activated signaling pathway"/>
    <property type="evidence" value="ECO:0007669"/>
    <property type="project" value="UniProtKB-UniRule"/>
</dbReference>
<evidence type="ECO:0000259" key="9">
    <source>
        <dbReference type="PROSITE" id="PS51745"/>
    </source>
</evidence>
<protein>
    <recommendedName>
        <fullName evidence="8">Auxin-responsive protein</fullName>
    </recommendedName>
</protein>
<evidence type="ECO:0000256" key="7">
    <source>
        <dbReference type="ARBA" id="ARBA00023294"/>
    </source>
</evidence>
<gene>
    <name evidence="10" type="ORF">F3Y22_tig00116973pilonHSYRG00044</name>
</gene>
<evidence type="ECO:0000256" key="8">
    <source>
        <dbReference type="RuleBase" id="RU004549"/>
    </source>
</evidence>
<keyword evidence="7 8" id="KW-0927">Auxin signaling pathway</keyword>
<dbReference type="Gene3D" id="3.10.20.90">
    <property type="entry name" value="Phosphatidylinositol 3-kinase Catalytic Subunit, Chain A, domain 1"/>
    <property type="match status" value="1"/>
</dbReference>
<dbReference type="InterPro" id="IPR053793">
    <property type="entry name" value="PB1-like"/>
</dbReference>
<dbReference type="PANTHER" id="PTHR31734">
    <property type="entry name" value="AUXIN-RESPONSIVE PROTEIN IAA17"/>
    <property type="match status" value="1"/>
</dbReference>
<dbReference type="PROSITE" id="PS51745">
    <property type="entry name" value="PB1"/>
    <property type="match status" value="1"/>
</dbReference>
<dbReference type="EMBL" id="VEPZ02001746">
    <property type="protein sequence ID" value="KAE8658249.1"/>
    <property type="molecule type" value="Genomic_DNA"/>
</dbReference>
<feature type="domain" description="PB1" evidence="9">
    <location>
        <begin position="124"/>
        <end position="210"/>
    </location>
</feature>
<evidence type="ECO:0000313" key="10">
    <source>
        <dbReference type="EMBL" id="KAE8658249.1"/>
    </source>
</evidence>
<evidence type="ECO:0000256" key="4">
    <source>
        <dbReference type="ARBA" id="ARBA00023015"/>
    </source>
</evidence>
<comment type="similarity">
    <text evidence="2 8">Belongs to the Aux/IAA family.</text>
</comment>
<evidence type="ECO:0000313" key="11">
    <source>
        <dbReference type="Proteomes" id="UP000436088"/>
    </source>
</evidence>
<reference evidence="10" key="1">
    <citation type="submission" date="2019-09" db="EMBL/GenBank/DDBJ databases">
        <title>Draft genome information of white flower Hibiscus syriacus.</title>
        <authorList>
            <person name="Kim Y.-M."/>
        </authorList>
    </citation>
    <scope>NUCLEOTIDE SEQUENCE [LARGE SCALE GENOMIC DNA]</scope>
    <source>
        <strain evidence="10">YM2019G1</strain>
    </source>
</reference>
<comment type="caution">
    <text evidence="10">The sequence shown here is derived from an EMBL/GenBank/DDBJ whole genome shotgun (WGS) entry which is preliminary data.</text>
</comment>
<comment type="subcellular location">
    <subcellularLocation>
        <location evidence="1 8">Nucleus</location>
    </subcellularLocation>
</comment>
<dbReference type="GO" id="GO:0005634">
    <property type="term" value="C:nucleus"/>
    <property type="evidence" value="ECO:0007669"/>
    <property type="project" value="UniProtKB-SubCell"/>
</dbReference>
<dbReference type="InterPro" id="IPR033389">
    <property type="entry name" value="AUX/IAA_dom"/>
</dbReference>
<keyword evidence="5 8" id="KW-0804">Transcription</keyword>
<dbReference type="PANTHER" id="PTHR31734:SF44">
    <property type="entry name" value="AUXIN-RESPONSIVE PROTEIN"/>
    <property type="match status" value="1"/>
</dbReference>
<dbReference type="InterPro" id="IPR003311">
    <property type="entry name" value="AUX_IAA"/>
</dbReference>
<accession>A0A6A2XIH3</accession>
<sequence>MSDVELQLCLAVPTPNNHLKRMSCLVDEGYRVKNTRGFEQTSGNDDECDTMPLLFWSVHPNEEDDEHKDRNYRTFAIHDMNDAEEDQVVGWPPIKSWRKRTLHHRHHHHQNKRAAEIGNGNGRPIYVKVKMEGVPIARKIDPRHYHSYHQLTNSLITMFTQNTTCGEDDYNTSYTLTYQDNEGDWLIAGDIPWQSFIRTVQRLKILPNWG</sequence>
<evidence type="ECO:0000256" key="1">
    <source>
        <dbReference type="ARBA" id="ARBA00004123"/>
    </source>
</evidence>
<evidence type="ECO:0000256" key="3">
    <source>
        <dbReference type="ARBA" id="ARBA00022491"/>
    </source>
</evidence>
<dbReference type="GO" id="GO:0006355">
    <property type="term" value="P:regulation of DNA-templated transcription"/>
    <property type="evidence" value="ECO:0007669"/>
    <property type="project" value="InterPro"/>
</dbReference>
<evidence type="ECO:0000256" key="2">
    <source>
        <dbReference type="ARBA" id="ARBA00006728"/>
    </source>
</evidence>
<dbReference type="SUPFAM" id="SSF54277">
    <property type="entry name" value="CAD &amp; PB1 domains"/>
    <property type="match status" value="1"/>
</dbReference>
<dbReference type="OrthoDB" id="778717at2759"/>
<comment type="function">
    <text evidence="8">Aux/IAA proteins are short-lived transcriptional factors that function as repressors of early auxin response genes at low auxin concentrations.</text>
</comment>
<dbReference type="Pfam" id="PF02309">
    <property type="entry name" value="AUX_IAA"/>
    <property type="match status" value="1"/>
</dbReference>
<keyword evidence="4 8" id="KW-0805">Transcription regulation</keyword>
<evidence type="ECO:0000256" key="6">
    <source>
        <dbReference type="ARBA" id="ARBA00023242"/>
    </source>
</evidence>
<keyword evidence="11" id="KW-1185">Reference proteome</keyword>
<keyword evidence="6 8" id="KW-0539">Nucleus</keyword>
<evidence type="ECO:0000256" key="5">
    <source>
        <dbReference type="ARBA" id="ARBA00023163"/>
    </source>
</evidence>
<comment type="subunit">
    <text evidence="8">Homodimers and heterodimers.</text>
</comment>
<keyword evidence="3 8" id="KW-0678">Repressor</keyword>